<comment type="caution">
    <text evidence="10">The sequence shown here is derived from an EMBL/GenBank/DDBJ whole genome shotgun (WGS) entry which is preliminary data.</text>
</comment>
<gene>
    <name evidence="10" type="ORF">NQ317_005253</name>
</gene>
<accession>A0ABQ9JX64</accession>
<name>A0ABQ9JX64_9CUCU</name>
<feature type="domain" description="Myosin motor" evidence="8">
    <location>
        <begin position="1"/>
        <end position="192"/>
    </location>
</feature>
<evidence type="ECO:0000256" key="3">
    <source>
        <dbReference type="ARBA" id="ARBA00023123"/>
    </source>
</evidence>
<keyword evidence="2" id="KW-0067">ATP-binding</keyword>
<keyword evidence="7" id="KW-0472">Membrane</keyword>
<evidence type="ECO:0000256" key="6">
    <source>
        <dbReference type="PROSITE-ProRule" id="PRU00782"/>
    </source>
</evidence>
<dbReference type="PROSITE" id="PS51757">
    <property type="entry name" value="TH1"/>
    <property type="match status" value="1"/>
</dbReference>
<evidence type="ECO:0000256" key="4">
    <source>
        <dbReference type="ARBA" id="ARBA00023175"/>
    </source>
</evidence>
<feature type="non-terminal residue" evidence="10">
    <location>
        <position position="1"/>
    </location>
</feature>
<dbReference type="PANTHER" id="PTHR13140">
    <property type="entry name" value="MYOSIN"/>
    <property type="match status" value="1"/>
</dbReference>
<feature type="transmembrane region" description="Helical" evidence="7">
    <location>
        <begin position="576"/>
        <end position="598"/>
    </location>
</feature>
<dbReference type="Gene3D" id="1.20.120.720">
    <property type="entry name" value="Myosin VI head, motor domain, U50 subdomain"/>
    <property type="match status" value="1"/>
</dbReference>
<dbReference type="Proteomes" id="UP001162164">
    <property type="component" value="Unassembled WGS sequence"/>
</dbReference>
<reference evidence="10" key="1">
    <citation type="journal article" date="2023" name="Insect Mol. Biol.">
        <title>Genome sequencing provides insights into the evolution of gene families encoding plant cell wall-degrading enzymes in longhorned beetles.</title>
        <authorList>
            <person name="Shin N.R."/>
            <person name="Okamura Y."/>
            <person name="Kirsch R."/>
            <person name="Pauchet Y."/>
        </authorList>
    </citation>
    <scope>NUCLEOTIDE SEQUENCE</scope>
    <source>
        <strain evidence="10">MMC_N1</strain>
    </source>
</reference>
<feature type="region of interest" description="Actin-binding" evidence="6">
    <location>
        <begin position="67"/>
        <end position="89"/>
    </location>
</feature>
<comment type="similarity">
    <text evidence="6">Belongs to the TRAFAC class myosin-kinesin ATPase superfamily. Myosin family.</text>
</comment>
<dbReference type="InterPro" id="IPR001609">
    <property type="entry name" value="Myosin_head_motor_dom-like"/>
</dbReference>
<dbReference type="InterPro" id="IPR010926">
    <property type="entry name" value="Myosin_TH1"/>
</dbReference>
<evidence type="ECO:0000259" key="9">
    <source>
        <dbReference type="PROSITE" id="PS51757"/>
    </source>
</evidence>
<dbReference type="Pfam" id="PF00063">
    <property type="entry name" value="Myosin_head"/>
    <property type="match status" value="1"/>
</dbReference>
<keyword evidence="1" id="KW-0547">Nucleotide-binding</keyword>
<protein>
    <submittedName>
        <fullName evidence="10">Uncharacterized protein</fullName>
    </submittedName>
</protein>
<feature type="domain" description="TH1" evidence="9">
    <location>
        <begin position="333"/>
        <end position="543"/>
    </location>
</feature>
<dbReference type="SUPFAM" id="SSF52540">
    <property type="entry name" value="P-loop containing nucleoside triphosphate hydrolases"/>
    <property type="match status" value="1"/>
</dbReference>
<keyword evidence="11" id="KW-1185">Reference proteome</keyword>
<proteinExistence type="inferred from homology"/>
<evidence type="ECO:0000313" key="10">
    <source>
        <dbReference type="EMBL" id="KAJ8982938.1"/>
    </source>
</evidence>
<evidence type="ECO:0000256" key="5">
    <source>
        <dbReference type="ARBA" id="ARBA00023203"/>
    </source>
</evidence>
<dbReference type="Pfam" id="PF06017">
    <property type="entry name" value="Myosin_TH1"/>
    <property type="match status" value="1"/>
</dbReference>
<evidence type="ECO:0000313" key="11">
    <source>
        <dbReference type="Proteomes" id="UP001162164"/>
    </source>
</evidence>
<dbReference type="InterPro" id="IPR036961">
    <property type="entry name" value="Kinesin_motor_dom_sf"/>
</dbReference>
<evidence type="ECO:0000256" key="1">
    <source>
        <dbReference type="ARBA" id="ARBA00022741"/>
    </source>
</evidence>
<dbReference type="PROSITE" id="PS51456">
    <property type="entry name" value="MYOSIN_MOTOR"/>
    <property type="match status" value="1"/>
</dbReference>
<dbReference type="Gene3D" id="3.40.850.10">
    <property type="entry name" value="Kinesin motor domain"/>
    <property type="match status" value="1"/>
</dbReference>
<keyword evidence="3 6" id="KW-0518">Myosin</keyword>
<evidence type="ECO:0000256" key="2">
    <source>
        <dbReference type="ARBA" id="ARBA00022840"/>
    </source>
</evidence>
<sequence length="599" mass="69240">IRHYAGTVTYSVHGFVEKNRDTLPREVSRAMFRCDHSIMQSLFPEGNPKRCNLKRPISKSVQLQVSLNALLKCLGNRQAHYIRCLKPNEMKQPRIFEMALIQHQVRYLGLVATVQMWRSGYCYRLPYIQFLCRYKMICGNTWPRWRGSPIEGVSLLLRSLPIPSAEFTFGFSEGTAARPGASNTENLEGYRQRKRYQKMRHSQMVIASAWRSWRELKYGIPFHGRRHLWCLYHVNINNETQKTSGMGRRVSNVVKRRRQFLLNLPRMLPEDSDSPICREWPQLFNNKLIEASNLLKKIHHRWRCHKFRLKFDQTARNRMREKVTASFIFKDRKCSYPRSVSHPFLGDYVRLRQNIQWKRMCIESNDQYVVFADIINKITRSSGKFVPILLVISTRSMLILDQRTLQIKYRVPATEIYRMSLSPYLDDVAVVHVRASSLVNSETASATSDNTGCLFQSDLSKKKGDFVFQTGHVIEIVTKLFLVVQNATGKPPEVNITTEFEANFGSQTVTFTFKCGLPEVQPGQIRVLRKGEQDGGARVTFHQTYPHDQHTVHCHVMIFSFELHNVLFSTSEGMRVFSLFVCALLGKVTGVGVGVLTFG</sequence>
<keyword evidence="7" id="KW-0812">Transmembrane</keyword>
<dbReference type="Gene3D" id="1.20.58.530">
    <property type="match status" value="1"/>
</dbReference>
<dbReference type="PANTHER" id="PTHR13140:SF802">
    <property type="entry name" value="UNCONVENTIONAL MYOSIN-IB ISOFORM X1"/>
    <property type="match status" value="1"/>
</dbReference>
<keyword evidence="5 6" id="KW-0009">Actin-binding</keyword>
<dbReference type="SMART" id="SM00242">
    <property type="entry name" value="MYSc"/>
    <property type="match status" value="1"/>
</dbReference>
<dbReference type="InterPro" id="IPR027417">
    <property type="entry name" value="P-loop_NTPase"/>
</dbReference>
<organism evidence="10 11">
    <name type="scientific">Molorchus minor</name>
    <dbReference type="NCBI Taxonomy" id="1323400"/>
    <lineage>
        <taxon>Eukaryota</taxon>
        <taxon>Metazoa</taxon>
        <taxon>Ecdysozoa</taxon>
        <taxon>Arthropoda</taxon>
        <taxon>Hexapoda</taxon>
        <taxon>Insecta</taxon>
        <taxon>Pterygota</taxon>
        <taxon>Neoptera</taxon>
        <taxon>Endopterygota</taxon>
        <taxon>Coleoptera</taxon>
        <taxon>Polyphaga</taxon>
        <taxon>Cucujiformia</taxon>
        <taxon>Chrysomeloidea</taxon>
        <taxon>Cerambycidae</taxon>
        <taxon>Lamiinae</taxon>
        <taxon>Monochamini</taxon>
        <taxon>Molorchus</taxon>
    </lineage>
</organism>
<keyword evidence="4" id="KW-0505">Motor protein</keyword>
<evidence type="ECO:0000256" key="7">
    <source>
        <dbReference type="SAM" id="Phobius"/>
    </source>
</evidence>
<evidence type="ECO:0000259" key="8">
    <source>
        <dbReference type="PROSITE" id="PS51456"/>
    </source>
</evidence>
<comment type="caution">
    <text evidence="6">Lacks conserved residue(s) required for the propagation of feature annotation.</text>
</comment>
<dbReference type="EMBL" id="JAPWTJ010000099">
    <property type="protein sequence ID" value="KAJ8982938.1"/>
    <property type="molecule type" value="Genomic_DNA"/>
</dbReference>
<keyword evidence="7" id="KW-1133">Transmembrane helix</keyword>